<sequence length="349" mass="39895">MELYNLGKIPWEETQLIYHALAHLGREGLSLVSPASPYVCVGFHQDVKQEVDLDFCRANHIPVFRREVGGGAVYLDGDQLFFHLILHKDNPQVPKKKEAFYKKFLQPVIDVYRKIGIDAEYKPVNDIIAGTRKISGTGAGEIGDAVVFVGNLIVDFNYEMMAKVLKVPDEKFRDKVHKTLHDNLSTICRELGRDAAEKWDESRLNSMMAEAFQRLLGPMTPCRKDKELETKIDELRGRMLTETWLHQKGRRMEGRDVKIRAGINVVHRMHKAKGGLMRADFEVNEGKFGRVRLSGDFFCFPEGAVDQLEQRLEKRAIEEVRDLLVAFYSETGVETPGIEIDDWLRVLGH</sequence>
<evidence type="ECO:0000313" key="3">
    <source>
        <dbReference type="Proteomes" id="UP000650524"/>
    </source>
</evidence>
<name>A0A8J6MZA1_9DELT</name>
<reference evidence="2 3" key="1">
    <citation type="submission" date="2020-08" db="EMBL/GenBank/DDBJ databases">
        <title>Bridging the membrane lipid divide: bacteria of the FCB group superphylum have the potential to synthesize archaeal ether lipids.</title>
        <authorList>
            <person name="Villanueva L."/>
            <person name="Von Meijenfeldt F.A.B."/>
            <person name="Westbye A.B."/>
            <person name="Yadav S."/>
            <person name="Hopmans E.C."/>
            <person name="Dutilh B.E."/>
            <person name="Sinninghe Damste J.S."/>
        </authorList>
    </citation>
    <scope>NUCLEOTIDE SEQUENCE [LARGE SCALE GENOMIC DNA]</scope>
    <source>
        <strain evidence="2">NIOZ-UU27</strain>
    </source>
</reference>
<dbReference type="CDD" id="cd16443">
    <property type="entry name" value="LplA"/>
    <property type="match status" value="1"/>
</dbReference>
<dbReference type="SUPFAM" id="SSF55681">
    <property type="entry name" value="Class II aaRS and biotin synthetases"/>
    <property type="match status" value="1"/>
</dbReference>
<keyword evidence="2" id="KW-0436">Ligase</keyword>
<dbReference type="GO" id="GO:0016874">
    <property type="term" value="F:ligase activity"/>
    <property type="evidence" value="ECO:0007669"/>
    <property type="project" value="UniProtKB-KW"/>
</dbReference>
<feature type="domain" description="BPL/LPL catalytic" evidence="1">
    <location>
        <begin position="23"/>
        <end position="216"/>
    </location>
</feature>
<dbReference type="InterPro" id="IPR045864">
    <property type="entry name" value="aa-tRNA-synth_II/BPL/LPL"/>
</dbReference>
<dbReference type="Proteomes" id="UP000650524">
    <property type="component" value="Unassembled WGS sequence"/>
</dbReference>
<evidence type="ECO:0000259" key="1">
    <source>
        <dbReference type="PROSITE" id="PS51733"/>
    </source>
</evidence>
<dbReference type="InterPro" id="IPR050664">
    <property type="entry name" value="Octanoyltrans_LipM/LipL"/>
</dbReference>
<dbReference type="PANTHER" id="PTHR43679:SF2">
    <property type="entry name" value="OCTANOYL-[GCVH]:PROTEIN N-OCTANOYLTRANSFERASE"/>
    <property type="match status" value="1"/>
</dbReference>
<comment type="caution">
    <text evidence="2">The sequence shown here is derived from an EMBL/GenBank/DDBJ whole genome shotgun (WGS) entry which is preliminary data.</text>
</comment>
<dbReference type="PROSITE" id="PS51733">
    <property type="entry name" value="BPL_LPL_CATALYTIC"/>
    <property type="match status" value="1"/>
</dbReference>
<proteinExistence type="predicted"/>
<dbReference type="SUPFAM" id="SSF82649">
    <property type="entry name" value="SufE/NifU"/>
    <property type="match status" value="1"/>
</dbReference>
<dbReference type="PANTHER" id="PTHR43679">
    <property type="entry name" value="OCTANOYLTRANSFERASE LIPM-RELATED"/>
    <property type="match status" value="1"/>
</dbReference>
<accession>A0A8J6MZA1</accession>
<gene>
    <name evidence="2" type="ORF">H8E19_07720</name>
</gene>
<dbReference type="Gene3D" id="3.30.390.50">
    <property type="entry name" value="CO dehydrogenase flavoprotein, C-terminal domain"/>
    <property type="match status" value="1"/>
</dbReference>
<dbReference type="EMBL" id="JACNJD010000200">
    <property type="protein sequence ID" value="MBC8177280.1"/>
    <property type="molecule type" value="Genomic_DNA"/>
</dbReference>
<organism evidence="2 3">
    <name type="scientific">Candidatus Desulfacyla euxinica</name>
    <dbReference type="NCBI Taxonomy" id="2841693"/>
    <lineage>
        <taxon>Bacteria</taxon>
        <taxon>Deltaproteobacteria</taxon>
        <taxon>Candidatus Desulfacyla</taxon>
    </lineage>
</organism>
<protein>
    <submittedName>
        <fullName evidence="2">Lipoate--protein ligase family protein</fullName>
    </submittedName>
</protein>
<dbReference type="Gene3D" id="3.30.930.10">
    <property type="entry name" value="Bira Bifunctional Protein, Domain 2"/>
    <property type="match status" value="1"/>
</dbReference>
<dbReference type="InterPro" id="IPR004143">
    <property type="entry name" value="BPL_LPL_catalytic"/>
</dbReference>
<dbReference type="Pfam" id="PF21948">
    <property type="entry name" value="LplA-B_cat"/>
    <property type="match status" value="1"/>
</dbReference>
<evidence type="ECO:0000313" key="2">
    <source>
        <dbReference type="EMBL" id="MBC8177280.1"/>
    </source>
</evidence>
<dbReference type="AlphaFoldDB" id="A0A8J6MZA1"/>